<evidence type="ECO:0000256" key="1">
    <source>
        <dbReference type="SAM" id="MobiDB-lite"/>
    </source>
</evidence>
<proteinExistence type="predicted"/>
<dbReference type="RefSeq" id="WP_185679222.1">
    <property type="nucleotide sequence ID" value="NZ_JACLAX010000007.1"/>
</dbReference>
<comment type="caution">
    <text evidence="2">The sequence shown here is derived from an EMBL/GenBank/DDBJ whole genome shotgun (WGS) entry which is preliminary data.</text>
</comment>
<accession>A0A7X1FY92</accession>
<organism evidence="2 3">
    <name type="scientific">Novosphingobium piscinae</name>
    <dbReference type="NCBI Taxonomy" id="1507448"/>
    <lineage>
        <taxon>Bacteria</taxon>
        <taxon>Pseudomonadati</taxon>
        <taxon>Pseudomonadota</taxon>
        <taxon>Alphaproteobacteria</taxon>
        <taxon>Sphingomonadales</taxon>
        <taxon>Sphingomonadaceae</taxon>
        <taxon>Novosphingobium</taxon>
    </lineage>
</organism>
<gene>
    <name evidence="2" type="ORF">H7F53_08755</name>
</gene>
<sequence length="579" mass="64772">MDDDFEIRPGRSRDQGMPASRKATSLVGQVLKASRRSGATPLARRSGKPAGTGRYGRGRAAALRARRSPYQRRVVIKARAVRHKGARFRAAPLALHVSYLERDGVTRDQARGQLFDAGGDNADGEAFAQRCADDRHHFRFIVSPEDATELTDLRTFTRELMDDMARDLGTRLDWVAVDHWNTDNPHVHVLVRGRAADGADLVIDRDYIREGMRSRAEERVTIELGPRSERDIQHAMAREVSAERWTGLDRQLRTMQDRDQVIDLRPAADQDRRRHALLVGRVNTLARMGLARETQPGRWTMRADAEKTLRDLEIRDDVIKTIHRSMAENGWRSDLSRLAIHDQQPSDPIIGRLASRGLHDELSGKAYAVVDGMDGRTHHLRFNDLEATSDARPGAIVELRQWTDRKGQGHAALTVRSDLGLAEQVTAKGATWLDQQLVAREPATHGAGFGREVEEALKQRSEHLVEEGLATRQGRRFLFARGLLETLRQGEMAEAANRLSWQTGLQLHASGPGEHVAGIYRQRVDLASGRFAMIDNGLGFQLVPWQPALERKLGQAVTGAVNQRGGVDWSFARSRSISI</sequence>
<dbReference type="Pfam" id="PF11843">
    <property type="entry name" value="DUF3363"/>
    <property type="match status" value="2"/>
</dbReference>
<name>A0A7X1FY92_9SPHN</name>
<feature type="compositionally biased region" description="Basic and acidic residues" evidence="1">
    <location>
        <begin position="1"/>
        <end position="14"/>
    </location>
</feature>
<keyword evidence="3" id="KW-1185">Reference proteome</keyword>
<dbReference type="Proteomes" id="UP000551327">
    <property type="component" value="Unassembled WGS sequence"/>
</dbReference>
<feature type="region of interest" description="Disordered" evidence="1">
    <location>
        <begin position="1"/>
        <end position="63"/>
    </location>
</feature>
<reference evidence="2 3" key="1">
    <citation type="submission" date="2020-08" db="EMBL/GenBank/DDBJ databases">
        <title>The genome sequence of type strain Novosphingobium piscinae KCTC 42194.</title>
        <authorList>
            <person name="Liu Y."/>
        </authorList>
    </citation>
    <scope>NUCLEOTIDE SEQUENCE [LARGE SCALE GENOMIC DNA]</scope>
    <source>
        <strain evidence="2 3">KCTC 42194</strain>
    </source>
</reference>
<evidence type="ECO:0000313" key="2">
    <source>
        <dbReference type="EMBL" id="MBC2669231.1"/>
    </source>
</evidence>
<dbReference type="InterPro" id="IPR021795">
    <property type="entry name" value="DUF3363"/>
</dbReference>
<protein>
    <submittedName>
        <fullName evidence="2">DUF3363 domain-containing protein</fullName>
    </submittedName>
</protein>
<evidence type="ECO:0000313" key="3">
    <source>
        <dbReference type="Proteomes" id="UP000551327"/>
    </source>
</evidence>
<dbReference type="EMBL" id="JACLAX010000007">
    <property type="protein sequence ID" value="MBC2669231.1"/>
    <property type="molecule type" value="Genomic_DNA"/>
</dbReference>
<dbReference type="AlphaFoldDB" id="A0A7X1FY92"/>